<evidence type="ECO:0000313" key="3">
    <source>
        <dbReference type="EMBL" id="CCF56162.1"/>
    </source>
</evidence>
<name>H2AP62_KAZAF</name>
<dbReference type="InParanoid" id="H2AP62"/>
<evidence type="ECO:0000256" key="2">
    <source>
        <dbReference type="SAM" id="Phobius"/>
    </source>
</evidence>
<dbReference type="GO" id="GO:0043161">
    <property type="term" value="P:proteasome-mediated ubiquitin-dependent protein catabolic process"/>
    <property type="evidence" value="ECO:0007669"/>
    <property type="project" value="EnsemblFungi"/>
</dbReference>
<dbReference type="Proteomes" id="UP000005220">
    <property type="component" value="Chromosome 1"/>
</dbReference>
<feature type="transmembrane region" description="Helical" evidence="2">
    <location>
        <begin position="210"/>
        <end position="227"/>
    </location>
</feature>
<feature type="compositionally biased region" description="Acidic residues" evidence="1">
    <location>
        <begin position="1"/>
        <end position="13"/>
    </location>
</feature>
<gene>
    <name evidence="3" type="primary">KAFR0A07280</name>
    <name evidence="3" type="ORF">KAFR_0A07280</name>
</gene>
<keyword evidence="4" id="KW-1185">Reference proteome</keyword>
<dbReference type="GO" id="GO:0071230">
    <property type="term" value="P:cellular response to amino acid stimulus"/>
    <property type="evidence" value="ECO:0007669"/>
    <property type="project" value="EnsemblFungi"/>
</dbReference>
<dbReference type="KEGG" id="kaf:KAFR_0A07280"/>
<evidence type="ECO:0000313" key="4">
    <source>
        <dbReference type="Proteomes" id="UP000005220"/>
    </source>
</evidence>
<dbReference type="FunCoup" id="H2AP62">
    <property type="interactions" value="25"/>
</dbReference>
<feature type="region of interest" description="Disordered" evidence="1">
    <location>
        <begin position="1"/>
        <end position="44"/>
    </location>
</feature>
<keyword evidence="2" id="KW-0472">Membrane</keyword>
<evidence type="ECO:0000256" key="1">
    <source>
        <dbReference type="SAM" id="MobiDB-lite"/>
    </source>
</evidence>
<reference evidence="3 4" key="1">
    <citation type="journal article" date="2011" name="Proc. Natl. Acad. Sci. U.S.A.">
        <title>Evolutionary erosion of yeast sex chromosomes by mating-type switching accidents.</title>
        <authorList>
            <person name="Gordon J.L."/>
            <person name="Armisen D."/>
            <person name="Proux-Wera E."/>
            <person name="Oheigeartaigh S.S."/>
            <person name="Byrne K.P."/>
            <person name="Wolfe K.H."/>
        </authorList>
    </citation>
    <scope>NUCLEOTIDE SEQUENCE [LARGE SCALE GENOMIC DNA]</scope>
    <source>
        <strain evidence="4">ATCC 22294 / BCRC 22015 / CBS 2517 / CECT 1963 / NBRC 1671 / NRRL Y-8276</strain>
    </source>
</reference>
<organism evidence="3 4">
    <name type="scientific">Kazachstania africana (strain ATCC 22294 / BCRC 22015 / CBS 2517 / CECT 1963 / NBRC 1671 / NRRL Y-8276)</name>
    <name type="common">Yeast</name>
    <name type="synonym">Kluyveromyces africanus</name>
    <dbReference type="NCBI Taxonomy" id="1071382"/>
    <lineage>
        <taxon>Eukaryota</taxon>
        <taxon>Fungi</taxon>
        <taxon>Dikarya</taxon>
        <taxon>Ascomycota</taxon>
        <taxon>Saccharomycotina</taxon>
        <taxon>Saccharomycetes</taxon>
        <taxon>Saccharomycetales</taxon>
        <taxon>Saccharomycetaceae</taxon>
        <taxon>Kazachstania</taxon>
    </lineage>
</organism>
<dbReference type="RefSeq" id="XP_003955297.1">
    <property type="nucleotide sequence ID" value="XM_003955248.1"/>
</dbReference>
<dbReference type="AlphaFoldDB" id="H2AP62"/>
<protein>
    <submittedName>
        <fullName evidence="3">Uncharacterized protein</fullName>
    </submittedName>
</protein>
<keyword evidence="2" id="KW-0812">Transmembrane</keyword>
<sequence length="246" mass="28652">MSGNDPQDDELLYEEYLTLQETNNETTSTSRTATPMPPPSPSPQEIRNTISTIIHSLEHEIPPTRGNGPNERGLPIFANRRTNYLRSLVRNLLLLDYFIMILLFPFSIYNIIRSGFNSMTLSHNNDFINEIYTYFVYFNSLNFDLQNKFGLLGKFHNIVLYNFMNIIRFVENSNLLDTKWKNVSIRIIHFGLIKSLTTIIYCIYGFGGTIYLIVSGFFFVLCFTIAINRRYKEVSKIFKQNFVTDN</sequence>
<dbReference type="eggNOG" id="ENOG502RZCQ">
    <property type="taxonomic scope" value="Eukaryota"/>
</dbReference>
<dbReference type="HOGENOM" id="CLU_074623_0_0_1"/>
<dbReference type="OrthoDB" id="4060403at2759"/>
<dbReference type="EMBL" id="HE650821">
    <property type="protein sequence ID" value="CCF56162.1"/>
    <property type="molecule type" value="Genomic_DNA"/>
</dbReference>
<feature type="transmembrane region" description="Helical" evidence="2">
    <location>
        <begin position="92"/>
        <end position="112"/>
    </location>
</feature>
<keyword evidence="2" id="KW-1133">Transmembrane helix</keyword>
<accession>H2AP62</accession>
<proteinExistence type="predicted"/>
<feature type="compositionally biased region" description="Low complexity" evidence="1">
    <location>
        <begin position="14"/>
        <end position="34"/>
    </location>
</feature>
<dbReference type="GO" id="GO:0097658">
    <property type="term" value="C:Asi complex"/>
    <property type="evidence" value="ECO:0007669"/>
    <property type="project" value="EnsemblFungi"/>
</dbReference>
<dbReference type="GeneID" id="13886015"/>